<dbReference type="RefSeq" id="WP_274691148.1">
    <property type="nucleotide sequence ID" value="NZ_JAPMOU010000044.1"/>
</dbReference>
<dbReference type="NCBIfam" id="TIGR01730">
    <property type="entry name" value="RND_mfp"/>
    <property type="match status" value="1"/>
</dbReference>
<gene>
    <name evidence="3" type="ORF">ORQ98_23025</name>
</gene>
<feature type="domain" description="Multidrug resistance protein MdtA-like barrel-sandwich hybrid" evidence="2">
    <location>
        <begin position="63"/>
        <end position="186"/>
    </location>
</feature>
<reference evidence="3 4" key="1">
    <citation type="submission" date="2022-11" db="EMBL/GenBank/DDBJ databases">
        <title>Spartinivicinus poritis sp. nov., isolated from scleractinian coral Porites lutea.</title>
        <authorList>
            <person name="Zhang G."/>
            <person name="Cai L."/>
            <person name="Wei Q."/>
        </authorList>
    </citation>
    <scope>NUCLEOTIDE SEQUENCE [LARGE SCALE GENOMIC DNA]</scope>
    <source>
        <strain evidence="3 4">A2-2</strain>
    </source>
</reference>
<dbReference type="Gene3D" id="1.10.287.470">
    <property type="entry name" value="Helix hairpin bin"/>
    <property type="match status" value="1"/>
</dbReference>
<dbReference type="Gene3D" id="2.40.50.100">
    <property type="match status" value="1"/>
</dbReference>
<proteinExistence type="inferred from homology"/>
<dbReference type="InterPro" id="IPR058625">
    <property type="entry name" value="MdtA-like_BSH"/>
</dbReference>
<keyword evidence="4" id="KW-1185">Reference proteome</keyword>
<sequence length="268" mass="29682">MQLLFIHSIFFLLITHISQPGINFSSASTTLTQNLTYQQPLANESSPLFQQSLIRGIIKSQHQVVLSSQIGGQITQLPLGIGKAFKQGELLMRLDCRHYQAELQATKAKYRAKLKHYQNSQSLLKHNAIGQLEVALAKAELDIAKTSITKANISVQGCHIKAPFAGKVARLLAQPYQSIKAGDAIIEVIDHQHLSVELIIPDSFYFKVKPTTLLIFQIDDSPHQISISITQVSPTIDPVSQTYRAFARIHQHTNKQLVVGMSGTALVK</sequence>
<dbReference type="Proteomes" id="UP001528823">
    <property type="component" value="Unassembled WGS sequence"/>
</dbReference>
<accession>A0ABT5UEN3</accession>
<protein>
    <submittedName>
        <fullName evidence="3">Efflux RND transporter periplasmic adaptor subunit</fullName>
    </submittedName>
</protein>
<evidence type="ECO:0000259" key="2">
    <source>
        <dbReference type="Pfam" id="PF25917"/>
    </source>
</evidence>
<organism evidence="3 4">
    <name type="scientific">Spartinivicinus poritis</name>
    <dbReference type="NCBI Taxonomy" id="2994640"/>
    <lineage>
        <taxon>Bacteria</taxon>
        <taxon>Pseudomonadati</taxon>
        <taxon>Pseudomonadota</taxon>
        <taxon>Gammaproteobacteria</taxon>
        <taxon>Oceanospirillales</taxon>
        <taxon>Zooshikellaceae</taxon>
        <taxon>Spartinivicinus</taxon>
    </lineage>
</organism>
<evidence type="ECO:0000313" key="3">
    <source>
        <dbReference type="EMBL" id="MDE1464839.1"/>
    </source>
</evidence>
<dbReference type="Pfam" id="PF25917">
    <property type="entry name" value="BSH_RND"/>
    <property type="match status" value="1"/>
</dbReference>
<dbReference type="InterPro" id="IPR006143">
    <property type="entry name" value="RND_pump_MFP"/>
</dbReference>
<name>A0ABT5UEN3_9GAMM</name>
<dbReference type="SUPFAM" id="SSF111369">
    <property type="entry name" value="HlyD-like secretion proteins"/>
    <property type="match status" value="1"/>
</dbReference>
<evidence type="ECO:0000313" key="4">
    <source>
        <dbReference type="Proteomes" id="UP001528823"/>
    </source>
</evidence>
<dbReference type="Gene3D" id="2.40.30.170">
    <property type="match status" value="1"/>
</dbReference>
<evidence type="ECO:0000256" key="1">
    <source>
        <dbReference type="ARBA" id="ARBA00009477"/>
    </source>
</evidence>
<dbReference type="EMBL" id="JAPMOU010000044">
    <property type="protein sequence ID" value="MDE1464839.1"/>
    <property type="molecule type" value="Genomic_DNA"/>
</dbReference>
<dbReference type="PANTHER" id="PTHR30469">
    <property type="entry name" value="MULTIDRUG RESISTANCE PROTEIN MDTA"/>
    <property type="match status" value="1"/>
</dbReference>
<comment type="caution">
    <text evidence="3">The sequence shown here is derived from an EMBL/GenBank/DDBJ whole genome shotgun (WGS) entry which is preliminary data.</text>
</comment>
<comment type="similarity">
    <text evidence="1">Belongs to the membrane fusion protein (MFP) (TC 8.A.1) family.</text>
</comment>